<dbReference type="Gene3D" id="3.10.20.10">
    <property type="match status" value="1"/>
</dbReference>
<dbReference type="InterPro" id="IPR003786">
    <property type="entry name" value="FdhD"/>
</dbReference>
<dbReference type="GO" id="GO:0005737">
    <property type="term" value="C:cytoplasm"/>
    <property type="evidence" value="ECO:0007669"/>
    <property type="project" value="UniProtKB-SubCell"/>
</dbReference>
<dbReference type="HAMAP" id="MF_00187">
    <property type="entry name" value="FdhD"/>
    <property type="match status" value="1"/>
</dbReference>
<dbReference type="EMBL" id="CP012199">
    <property type="protein sequence ID" value="AMG76350.1"/>
    <property type="molecule type" value="Genomic_DNA"/>
</dbReference>
<keyword evidence="2 3" id="KW-0501">Molybdenum cofactor biosynthesis</keyword>
<evidence type="ECO:0000256" key="3">
    <source>
        <dbReference type="HAMAP-Rule" id="MF_00187"/>
    </source>
</evidence>
<comment type="function">
    <text evidence="3">Required for formate dehydrogenase (FDH) activity. Acts as a sulfur carrier protein that transfers sulfur from IscS to the molybdenum cofactor prior to its insertion into FDH.</text>
</comment>
<reference evidence="4 5" key="1">
    <citation type="journal article" date="2016" name="BMC Genomics">
        <title>Genomic analysis of the nitrate-respiring Sphingopyxis granuli (formerly Sphingomonas macrogoltabida) strain TFA.</title>
        <authorList>
            <person name="Garcia-Romero I."/>
            <person name="Perez-Pulido A.J."/>
            <person name="Gonzalez-Flores Y.E."/>
            <person name="Reyes-Ramirez F."/>
            <person name="Santero E."/>
            <person name="Floriano B."/>
        </authorList>
    </citation>
    <scope>NUCLEOTIDE SEQUENCE [LARGE SCALE GENOMIC DNA]</scope>
    <source>
        <strain evidence="4 5">TFA</strain>
    </source>
</reference>
<dbReference type="Gene3D" id="3.40.140.10">
    <property type="entry name" value="Cytidine Deaminase, domain 2"/>
    <property type="match status" value="1"/>
</dbReference>
<dbReference type="Proteomes" id="UP000058599">
    <property type="component" value="Chromosome"/>
</dbReference>
<dbReference type="Pfam" id="PF02634">
    <property type="entry name" value="FdhD-NarQ"/>
    <property type="match status" value="1"/>
</dbReference>
<feature type="active site" description="Cysteine persulfide intermediate" evidence="3">
    <location>
        <position position="112"/>
    </location>
</feature>
<dbReference type="PANTHER" id="PTHR30592:SF1">
    <property type="entry name" value="SULFUR CARRIER PROTEIN FDHD"/>
    <property type="match status" value="1"/>
</dbReference>
<dbReference type="PANTHER" id="PTHR30592">
    <property type="entry name" value="FORMATE DEHYDROGENASE"/>
    <property type="match status" value="1"/>
</dbReference>
<dbReference type="KEGG" id="sgi:SGRAN_4022"/>
<keyword evidence="5" id="KW-1185">Reference proteome</keyword>
<name>A0AA86GNF2_9SPHN</name>
<evidence type="ECO:0000313" key="5">
    <source>
        <dbReference type="Proteomes" id="UP000058599"/>
    </source>
</evidence>
<protein>
    <recommendedName>
        <fullName evidence="3">Sulfur carrier protein FdhD</fullName>
    </recommendedName>
</protein>
<sequence>MPELRTIELAVRRIGLADPGDSELRRSIAIEMPVSIEICGIGYAVMMATPSDLRDYALGFALSEGMIERIDQILSVDVHAVEGGMVARIALPAEHADRAFDRARLRVTESSCGICGMENIAQVLRPLPEVKARIATDRGAIARALAALHDHQPLGQATGAVHAAAFCTPDGAILRAREDVGRHNALDKLIGALAGEGIDPGTGFILLTARCSYELVEKTVRAGCPVLVTISAPTSLAVERAAKAGLTLVALARPDAALVVCDRHGNIG</sequence>
<keyword evidence="1 3" id="KW-0963">Cytoplasm</keyword>
<dbReference type="GO" id="GO:0097163">
    <property type="term" value="F:sulfur carrier activity"/>
    <property type="evidence" value="ECO:0007669"/>
    <property type="project" value="UniProtKB-UniRule"/>
</dbReference>
<organism evidence="4 5">
    <name type="scientific">Sphingopyxis granuli</name>
    <dbReference type="NCBI Taxonomy" id="267128"/>
    <lineage>
        <taxon>Bacteria</taxon>
        <taxon>Pseudomonadati</taxon>
        <taxon>Pseudomonadota</taxon>
        <taxon>Alphaproteobacteria</taxon>
        <taxon>Sphingomonadales</taxon>
        <taxon>Sphingomonadaceae</taxon>
        <taxon>Sphingopyxis</taxon>
    </lineage>
</organism>
<gene>
    <name evidence="3 4" type="primary">fdhD</name>
    <name evidence="4" type="ORF">SGRAN_4022</name>
</gene>
<dbReference type="InterPro" id="IPR016193">
    <property type="entry name" value="Cytidine_deaminase-like"/>
</dbReference>
<comment type="subcellular location">
    <subcellularLocation>
        <location evidence="3">Cytoplasm</location>
    </subcellularLocation>
</comment>
<dbReference type="GO" id="GO:0016783">
    <property type="term" value="F:sulfurtransferase activity"/>
    <property type="evidence" value="ECO:0007669"/>
    <property type="project" value="InterPro"/>
</dbReference>
<comment type="caution">
    <text evidence="3">Lacks conserved residue(s) required for the propagation of feature annotation.</text>
</comment>
<proteinExistence type="inferred from homology"/>
<dbReference type="GO" id="GO:0016491">
    <property type="term" value="F:oxidoreductase activity"/>
    <property type="evidence" value="ECO:0007669"/>
    <property type="project" value="UniProtKB-KW"/>
</dbReference>
<dbReference type="RefSeq" id="WP_234002516.1">
    <property type="nucleotide sequence ID" value="NZ_CP012199.1"/>
</dbReference>
<dbReference type="PIRSF" id="PIRSF015626">
    <property type="entry name" value="FdhD"/>
    <property type="match status" value="1"/>
</dbReference>
<keyword evidence="4" id="KW-0560">Oxidoreductase</keyword>
<evidence type="ECO:0000313" key="4">
    <source>
        <dbReference type="EMBL" id="AMG76350.1"/>
    </source>
</evidence>
<evidence type="ECO:0000256" key="1">
    <source>
        <dbReference type="ARBA" id="ARBA00022490"/>
    </source>
</evidence>
<accession>A0AA86GNF2</accession>
<evidence type="ECO:0000256" key="2">
    <source>
        <dbReference type="ARBA" id="ARBA00023150"/>
    </source>
</evidence>
<dbReference type="NCBIfam" id="TIGR00129">
    <property type="entry name" value="fdhD_narQ"/>
    <property type="match status" value="1"/>
</dbReference>
<dbReference type="AlphaFoldDB" id="A0AA86GNF2"/>
<comment type="similarity">
    <text evidence="3">Belongs to the FdhD family.</text>
</comment>
<dbReference type="SUPFAM" id="SSF53927">
    <property type="entry name" value="Cytidine deaminase-like"/>
    <property type="match status" value="1"/>
</dbReference>
<dbReference type="GO" id="GO:0006777">
    <property type="term" value="P:Mo-molybdopterin cofactor biosynthetic process"/>
    <property type="evidence" value="ECO:0007669"/>
    <property type="project" value="UniProtKB-UniRule"/>
</dbReference>